<evidence type="ECO:0000313" key="1">
    <source>
        <dbReference type="EMBL" id="GAG22814.1"/>
    </source>
</evidence>
<dbReference type="AlphaFoldDB" id="X0VWK6"/>
<proteinExistence type="predicted"/>
<gene>
    <name evidence="1" type="ORF">S01H1_56969</name>
</gene>
<organism evidence="1">
    <name type="scientific">marine sediment metagenome</name>
    <dbReference type="NCBI Taxonomy" id="412755"/>
    <lineage>
        <taxon>unclassified sequences</taxon>
        <taxon>metagenomes</taxon>
        <taxon>ecological metagenomes</taxon>
    </lineage>
</organism>
<comment type="caution">
    <text evidence="1">The sequence shown here is derived from an EMBL/GenBank/DDBJ whole genome shotgun (WGS) entry which is preliminary data.</text>
</comment>
<name>X0VWK6_9ZZZZ</name>
<feature type="non-terminal residue" evidence="1">
    <location>
        <position position="1"/>
    </location>
</feature>
<dbReference type="EMBL" id="BARS01037131">
    <property type="protein sequence ID" value="GAG22814.1"/>
    <property type="molecule type" value="Genomic_DNA"/>
</dbReference>
<protein>
    <submittedName>
        <fullName evidence="1">Uncharacterized protein</fullName>
    </submittedName>
</protein>
<reference evidence="1" key="1">
    <citation type="journal article" date="2014" name="Front. Microbiol.">
        <title>High frequency of phylogenetically diverse reductive dehalogenase-homologous genes in deep subseafloor sedimentary metagenomes.</title>
        <authorList>
            <person name="Kawai M."/>
            <person name="Futagami T."/>
            <person name="Toyoda A."/>
            <person name="Takaki Y."/>
            <person name="Nishi S."/>
            <person name="Hori S."/>
            <person name="Arai W."/>
            <person name="Tsubouchi T."/>
            <person name="Morono Y."/>
            <person name="Uchiyama I."/>
            <person name="Ito T."/>
            <person name="Fujiyama A."/>
            <person name="Inagaki F."/>
            <person name="Takami H."/>
        </authorList>
    </citation>
    <scope>NUCLEOTIDE SEQUENCE</scope>
    <source>
        <strain evidence="1">Expedition CK06-06</strain>
    </source>
</reference>
<accession>X0VWK6</accession>
<sequence length="50" mass="6080">EAQRLIISKDPPMLHVFSEYSYNARWDYVKGTKPEMRSLALYNRDFWLDK</sequence>